<sequence>MKKHLTLSLIIIIFSFSCNDQITDIHKDDIVELSFIQNSSANRTTLPELIPYNECTANEYKCGYVKGYKDVNSDKKIAMELHPNWGTQYHTKYYEVDYEESFGLGDELDTYFGDYNDNGGIDETENQVIKIYRAKFNEDLFNISFVSSDDYQFRINYLTDRKNSASNPNFWQGVIDGYTHGVWGFNLYN</sequence>
<gene>
    <name evidence="1" type="ORF">OO013_07625</name>
</gene>
<keyword evidence="2" id="KW-1185">Reference proteome</keyword>
<evidence type="ECO:0000313" key="1">
    <source>
        <dbReference type="EMBL" id="MCX2743728.1"/>
    </source>
</evidence>
<proteinExistence type="predicted"/>
<dbReference type="Proteomes" id="UP001209885">
    <property type="component" value="Unassembled WGS sequence"/>
</dbReference>
<accession>A0ABT3RQU3</accession>
<organism evidence="1 2">
    <name type="scientific">Mangrovivirga halotolerans</name>
    <dbReference type="NCBI Taxonomy" id="2993936"/>
    <lineage>
        <taxon>Bacteria</taxon>
        <taxon>Pseudomonadati</taxon>
        <taxon>Bacteroidota</taxon>
        <taxon>Cytophagia</taxon>
        <taxon>Cytophagales</taxon>
        <taxon>Mangrovivirgaceae</taxon>
        <taxon>Mangrovivirga</taxon>
    </lineage>
</organism>
<dbReference type="PROSITE" id="PS51257">
    <property type="entry name" value="PROKAR_LIPOPROTEIN"/>
    <property type="match status" value="1"/>
</dbReference>
<protein>
    <recommendedName>
        <fullName evidence="3">Lipoprotein</fullName>
    </recommendedName>
</protein>
<evidence type="ECO:0000313" key="2">
    <source>
        <dbReference type="Proteomes" id="UP001209885"/>
    </source>
</evidence>
<name>A0ABT3RQU3_9BACT</name>
<comment type="caution">
    <text evidence="1">The sequence shown here is derived from an EMBL/GenBank/DDBJ whole genome shotgun (WGS) entry which is preliminary data.</text>
</comment>
<dbReference type="RefSeq" id="WP_266056132.1">
    <property type="nucleotide sequence ID" value="NZ_JAPFQN010000004.1"/>
</dbReference>
<evidence type="ECO:0008006" key="3">
    <source>
        <dbReference type="Google" id="ProtNLM"/>
    </source>
</evidence>
<dbReference type="EMBL" id="JAPFQN010000004">
    <property type="protein sequence ID" value="MCX2743728.1"/>
    <property type="molecule type" value="Genomic_DNA"/>
</dbReference>
<reference evidence="1 2" key="1">
    <citation type="submission" date="2022-11" db="EMBL/GenBank/DDBJ databases">
        <title>The characterization of three novel Bacteroidetes species and genomic analysis of their roles in tidal elemental geochemical cycles.</title>
        <authorList>
            <person name="Ma K."/>
        </authorList>
    </citation>
    <scope>NUCLEOTIDE SEQUENCE [LARGE SCALE GENOMIC DNA]</scope>
    <source>
        <strain evidence="1 2">M17</strain>
    </source>
</reference>